<keyword evidence="7" id="KW-1133">Transmembrane helix</keyword>
<dbReference type="Gene3D" id="1.20.120.1530">
    <property type="match status" value="1"/>
</dbReference>
<dbReference type="SUPFAM" id="SSF58104">
    <property type="entry name" value="Methyl-accepting chemotaxis protein (MCP) signaling domain"/>
    <property type="match status" value="1"/>
</dbReference>
<dbReference type="KEGG" id="htr:EPV75_05265"/>
<evidence type="ECO:0000256" key="4">
    <source>
        <dbReference type="ARBA" id="ARBA00029447"/>
    </source>
</evidence>
<dbReference type="Pfam" id="PF18947">
    <property type="entry name" value="HAMP_2"/>
    <property type="match status" value="1"/>
</dbReference>
<evidence type="ECO:0000256" key="5">
    <source>
        <dbReference type="PROSITE-ProRule" id="PRU00284"/>
    </source>
</evidence>
<dbReference type="InterPro" id="IPR003660">
    <property type="entry name" value="HAMP_dom"/>
</dbReference>
<dbReference type="Pfam" id="PF00015">
    <property type="entry name" value="MCPsignal"/>
    <property type="match status" value="1"/>
</dbReference>
<evidence type="ECO:0000313" key="10">
    <source>
        <dbReference type="EMBL" id="QAB15120.1"/>
    </source>
</evidence>
<comment type="subcellular location">
    <subcellularLocation>
        <location evidence="1">Membrane</location>
    </subcellularLocation>
</comment>
<evidence type="ECO:0008006" key="12">
    <source>
        <dbReference type="Google" id="ProtNLM"/>
    </source>
</evidence>
<dbReference type="Gene3D" id="1.10.287.950">
    <property type="entry name" value="Methyl-accepting chemotaxis protein"/>
    <property type="match status" value="1"/>
</dbReference>
<dbReference type="CDD" id="cd12913">
    <property type="entry name" value="PDC1_MCP_like"/>
    <property type="match status" value="1"/>
</dbReference>
<evidence type="ECO:0000259" key="8">
    <source>
        <dbReference type="PROSITE" id="PS50111"/>
    </source>
</evidence>
<dbReference type="GO" id="GO:0004888">
    <property type="term" value="F:transmembrane signaling receptor activity"/>
    <property type="evidence" value="ECO:0007669"/>
    <property type="project" value="InterPro"/>
</dbReference>
<feature type="transmembrane region" description="Helical" evidence="7">
    <location>
        <begin position="30"/>
        <end position="50"/>
    </location>
</feature>
<feature type="coiled-coil region" evidence="6">
    <location>
        <begin position="644"/>
        <end position="671"/>
    </location>
</feature>
<dbReference type="PROSITE" id="PS50885">
    <property type="entry name" value="HAMP"/>
    <property type="match status" value="1"/>
</dbReference>
<evidence type="ECO:0000259" key="9">
    <source>
        <dbReference type="PROSITE" id="PS50885"/>
    </source>
</evidence>
<dbReference type="AlphaFoldDB" id="A0A410H2T7"/>
<feature type="domain" description="HAMP" evidence="9">
    <location>
        <begin position="387"/>
        <end position="439"/>
    </location>
</feature>
<dbReference type="EMBL" id="CP035033">
    <property type="protein sequence ID" value="QAB15120.1"/>
    <property type="molecule type" value="Genomic_DNA"/>
</dbReference>
<dbReference type="InterPro" id="IPR004089">
    <property type="entry name" value="MCPsignal_dom"/>
</dbReference>
<dbReference type="SMART" id="SM00304">
    <property type="entry name" value="HAMP"/>
    <property type="match status" value="1"/>
</dbReference>
<dbReference type="PRINTS" id="PR00260">
    <property type="entry name" value="CHEMTRNSDUCR"/>
</dbReference>
<name>A0A410H2T7_9GAMM</name>
<accession>A0A410H2T7</accession>
<dbReference type="GO" id="GO:0006935">
    <property type="term" value="P:chemotaxis"/>
    <property type="evidence" value="ECO:0007669"/>
    <property type="project" value="InterPro"/>
</dbReference>
<reference evidence="10 11" key="1">
    <citation type="journal article" date="2018" name="Environ. Microbiol.">
        <title>Genomes of ubiquitous marine and hypersaline Hydrogenovibrio, Thiomicrorhabdus and Thiomicrospira spp. encode a diversity of mechanisms to sustain chemolithoautotrophy in heterogeneous environments.</title>
        <authorList>
            <person name="Scott K.M."/>
            <person name="Williams J."/>
            <person name="Porter C.M.B."/>
            <person name="Russel S."/>
            <person name="Harmer T.L."/>
            <person name="Paul J.H."/>
            <person name="Antonen K.M."/>
            <person name="Bridges M.K."/>
            <person name="Camper G.J."/>
            <person name="Campla C.K."/>
            <person name="Casella L.G."/>
            <person name="Chase E."/>
            <person name="Conrad J.W."/>
            <person name="Cruz M.C."/>
            <person name="Dunlap D.S."/>
            <person name="Duran L."/>
            <person name="Fahsbender E.M."/>
            <person name="Goldsmith D.B."/>
            <person name="Keeley R.F."/>
            <person name="Kondoff M.R."/>
            <person name="Kussy B.I."/>
            <person name="Lane M.K."/>
            <person name="Lawler S."/>
            <person name="Leigh B.A."/>
            <person name="Lewis C."/>
            <person name="Lostal L.M."/>
            <person name="Marking D."/>
            <person name="Mancera P.A."/>
            <person name="McClenthan E.C."/>
            <person name="McIntyre E.A."/>
            <person name="Mine J.A."/>
            <person name="Modi S."/>
            <person name="Moore B.D."/>
            <person name="Morgan W.A."/>
            <person name="Nelson K.M."/>
            <person name="Nguyen K.N."/>
            <person name="Ogburn N."/>
            <person name="Parrino D.G."/>
            <person name="Pedapudi A.D."/>
            <person name="Pelham R.P."/>
            <person name="Preece A.M."/>
            <person name="Rampersad E.A."/>
            <person name="Richardson J.C."/>
            <person name="Rodgers C.M."/>
            <person name="Schaffer B.L."/>
            <person name="Sheridan N.E."/>
            <person name="Solone M.R."/>
            <person name="Staley Z.R."/>
            <person name="Tabuchi M."/>
            <person name="Waide R.J."/>
            <person name="Wanjugi P.W."/>
            <person name="Young S."/>
            <person name="Clum A."/>
            <person name="Daum C."/>
            <person name="Huntemann M."/>
            <person name="Ivanova N."/>
            <person name="Kyrpides N."/>
            <person name="Mikhailova N."/>
            <person name="Palaniappan K."/>
            <person name="Pillay M."/>
            <person name="Reddy T.B.K."/>
            <person name="Shapiro N."/>
            <person name="Stamatis D."/>
            <person name="Varghese N."/>
            <person name="Woyke T."/>
            <person name="Boden R."/>
            <person name="Freyermuth S.K."/>
            <person name="Kerfeld C.A."/>
        </authorList>
    </citation>
    <scope>NUCLEOTIDE SEQUENCE [LARGE SCALE GENOMIC DNA]</scope>
    <source>
        <strain evidence="10 11">JR-2</strain>
    </source>
</reference>
<dbReference type="InterPro" id="IPR004090">
    <property type="entry name" value="Chemotax_Me-accpt_rcpt"/>
</dbReference>
<evidence type="ECO:0000256" key="2">
    <source>
        <dbReference type="ARBA" id="ARBA00022481"/>
    </source>
</evidence>
<protein>
    <recommendedName>
        <fullName evidence="12">Methyl-accepting chemotaxis protein</fullName>
    </recommendedName>
</protein>
<dbReference type="GO" id="GO:0007165">
    <property type="term" value="P:signal transduction"/>
    <property type="evidence" value="ECO:0007669"/>
    <property type="project" value="UniProtKB-KW"/>
</dbReference>
<organism evidence="10 11">
    <name type="scientific">Hydrogenovibrio thermophilus</name>
    <dbReference type="NCBI Taxonomy" id="265883"/>
    <lineage>
        <taxon>Bacteria</taxon>
        <taxon>Pseudomonadati</taxon>
        <taxon>Pseudomonadota</taxon>
        <taxon>Gammaproteobacteria</taxon>
        <taxon>Thiotrichales</taxon>
        <taxon>Piscirickettsiaceae</taxon>
        <taxon>Hydrogenovibrio</taxon>
    </lineage>
</organism>
<evidence type="ECO:0000313" key="11">
    <source>
        <dbReference type="Proteomes" id="UP000285478"/>
    </source>
</evidence>
<proteinExistence type="inferred from homology"/>
<keyword evidence="11" id="KW-1185">Reference proteome</keyword>
<evidence type="ECO:0000256" key="7">
    <source>
        <dbReference type="SAM" id="Phobius"/>
    </source>
</evidence>
<keyword evidence="6" id="KW-0175">Coiled coil</keyword>
<dbReference type="Proteomes" id="UP000285478">
    <property type="component" value="Chromosome"/>
</dbReference>
<keyword evidence="3 5" id="KW-0807">Transducer</keyword>
<comment type="similarity">
    <text evidence="4">Belongs to the methyl-accepting chemotaxis (MCP) protein family.</text>
</comment>
<evidence type="ECO:0000256" key="1">
    <source>
        <dbReference type="ARBA" id="ARBA00004370"/>
    </source>
</evidence>
<evidence type="ECO:0000256" key="3">
    <source>
        <dbReference type="ARBA" id="ARBA00023224"/>
    </source>
</evidence>
<dbReference type="Gene3D" id="3.30.450.20">
    <property type="entry name" value="PAS domain"/>
    <property type="match status" value="1"/>
</dbReference>
<evidence type="ECO:0000256" key="6">
    <source>
        <dbReference type="SAM" id="Coils"/>
    </source>
</evidence>
<dbReference type="InterPro" id="IPR051310">
    <property type="entry name" value="MCP_chemotaxis"/>
</dbReference>
<keyword evidence="2" id="KW-0488">Methylation</keyword>
<dbReference type="PANTHER" id="PTHR43531">
    <property type="entry name" value="PROTEIN ICFG"/>
    <property type="match status" value="1"/>
</dbReference>
<dbReference type="Pfam" id="PF22673">
    <property type="entry name" value="MCP-like_PDC_1"/>
    <property type="match status" value="1"/>
</dbReference>
<keyword evidence="7" id="KW-0472">Membrane</keyword>
<keyword evidence="7" id="KW-0812">Transmembrane</keyword>
<feature type="domain" description="Methyl-accepting transducer" evidence="8">
    <location>
        <begin position="444"/>
        <end position="673"/>
    </location>
</feature>
<dbReference type="CDD" id="cd11386">
    <property type="entry name" value="MCP_signal"/>
    <property type="match status" value="1"/>
</dbReference>
<dbReference type="PANTHER" id="PTHR43531:SF14">
    <property type="entry name" value="METHYL-ACCEPTING CHEMOTAXIS PROTEIN I-RELATED"/>
    <property type="match status" value="1"/>
</dbReference>
<dbReference type="FunFam" id="1.10.287.950:FF:000001">
    <property type="entry name" value="Methyl-accepting chemotaxis sensory transducer"/>
    <property type="match status" value="1"/>
</dbReference>
<dbReference type="PROSITE" id="PS50111">
    <property type="entry name" value="CHEMOTAXIS_TRANSDUC_2"/>
    <property type="match status" value="1"/>
</dbReference>
<dbReference type="SMART" id="SM00283">
    <property type="entry name" value="MA"/>
    <property type="match status" value="1"/>
</dbReference>
<dbReference type="GO" id="GO:0005886">
    <property type="term" value="C:plasma membrane"/>
    <property type="evidence" value="ECO:0007669"/>
    <property type="project" value="TreeGrafter"/>
</dbReference>
<feature type="coiled-coil region" evidence="6">
    <location>
        <begin position="158"/>
        <end position="185"/>
    </location>
</feature>
<gene>
    <name evidence="10" type="ORF">EPV75_05265</name>
</gene>
<dbReference type="RefSeq" id="WP_128384698.1">
    <property type="nucleotide sequence ID" value="NZ_CP035033.1"/>
</dbReference>
<sequence>MSSFLIAALMINLLFGAGLTALFHTQSDMPLTWSIIPVMLLASGLSLLYFQGRIKAQQKQVFQQWSDDNDNLAKHHPEWHSHLETFRQQHSPVAAFDDFIEKLASGSSNLDDGKWTRLPEDVKQKVQHYLDQNTRATDVMSEVIESIQTADFGGQLTLKRARQDLDDAKGLVQQIAQELLALKRQSASRDTAINLLKNHLKNHPNYVTVWCAWEPDAFDGQDANHRNRDWHDAAGRFMPVCAFSDTNDVIVEALMDYDVPGLGDFYLLPKQHRTDQTIAPYVYEIDGKELLLTTFAVPIIDNNQFIGVVGVDISLLDHLDELSDGLTPQGTRTVQKSVHAMLTLKGALAEVTRVMFYMANGQFSHRIERDLPGDLNDLKDVVNQSVSALHVALSEINRTMNAFSNGDLTKQISGDYQGDLETLKQDINQAMTNLHHIVTQTASTSNTVVDSIQTMEQDNQTLNARTQQQAASIEETAASMEQLMHTIRNTADEAKTATDLGEKAKTHVTHGSQIVQQTLEAMNQISGASQKIADIVQLIENISFQTNLLALNASVESARAGEHGRGFAVVAGEVRALAQRAADASSEIKELVEQNLSMVKQGQDLTDESSGSFQEINETIMELVTIVAQISLAASQEMSSVEQVNQAVSQLDQFTQENAALSDQSAQLSQAMSQRANELQHTISAIKL</sequence>